<dbReference type="PATRIC" id="fig|66969.6.peg.1774"/>
<dbReference type="AlphaFoldDB" id="A0A0W1AC49"/>
<name>A0A0W1AC49_9GAMM</name>
<sequence>MNSFELTAASTFLSYFPDDIEYSTLINRLHNDELGTDDNAIDFWQPFEYYPSVFIAECIETLHHRLVETFHIKK</sequence>
<comment type="caution">
    <text evidence="1">The sequence shown here is derived from an EMBL/GenBank/DDBJ whole genome shotgun (WGS) entry which is preliminary data.</text>
</comment>
<organism evidence="1 2">
    <name type="scientific">Legionella waltersii</name>
    <dbReference type="NCBI Taxonomy" id="66969"/>
    <lineage>
        <taxon>Bacteria</taxon>
        <taxon>Pseudomonadati</taxon>
        <taxon>Pseudomonadota</taxon>
        <taxon>Gammaproteobacteria</taxon>
        <taxon>Legionellales</taxon>
        <taxon>Legionellaceae</taxon>
        <taxon>Legionella</taxon>
    </lineage>
</organism>
<proteinExistence type="predicted"/>
<reference evidence="1 2" key="1">
    <citation type="submission" date="2015-11" db="EMBL/GenBank/DDBJ databases">
        <title>Genomic analysis of 38 Legionella species identifies large and diverse effector repertoires.</title>
        <authorList>
            <person name="Burstein D."/>
            <person name="Amaro F."/>
            <person name="Zusman T."/>
            <person name="Lifshitz Z."/>
            <person name="Cohen O."/>
            <person name="Gilbert J.A."/>
            <person name="Pupko T."/>
            <person name="Shuman H.A."/>
            <person name="Segal G."/>
        </authorList>
    </citation>
    <scope>NUCLEOTIDE SEQUENCE [LARGE SCALE GENOMIC DNA]</scope>
    <source>
        <strain evidence="1 2">ATCC 51914</strain>
    </source>
</reference>
<dbReference type="Proteomes" id="UP000054729">
    <property type="component" value="Unassembled WGS sequence"/>
</dbReference>
<dbReference type="EMBL" id="LNZB01000038">
    <property type="protein sequence ID" value="KTD78855.1"/>
    <property type="molecule type" value="Genomic_DNA"/>
</dbReference>
<accession>A0A0W1AC49</accession>
<dbReference type="STRING" id="66969.Lwal_1625"/>
<evidence type="ECO:0000313" key="2">
    <source>
        <dbReference type="Proteomes" id="UP000054729"/>
    </source>
</evidence>
<keyword evidence="2" id="KW-1185">Reference proteome</keyword>
<dbReference type="RefSeq" id="WP_058480314.1">
    <property type="nucleotide sequence ID" value="NZ_CAAAIQ010000026.1"/>
</dbReference>
<evidence type="ECO:0000313" key="1">
    <source>
        <dbReference type="EMBL" id="KTD78855.1"/>
    </source>
</evidence>
<protein>
    <submittedName>
        <fullName evidence="1">Uncharacterized protein</fullName>
    </submittedName>
</protein>
<gene>
    <name evidence="1" type="ORF">Lwal_1625</name>
</gene>